<keyword evidence="1" id="KW-0812">Transmembrane</keyword>
<dbReference type="AlphaFoldDB" id="A0A1T4ZR63"/>
<evidence type="ECO:0000313" key="3">
    <source>
        <dbReference type="Proteomes" id="UP000190339"/>
    </source>
</evidence>
<gene>
    <name evidence="2" type="ORF">SAMN05660866_00158</name>
</gene>
<proteinExistence type="predicted"/>
<keyword evidence="3" id="KW-1185">Reference proteome</keyword>
<keyword evidence="1" id="KW-0472">Membrane</keyword>
<feature type="transmembrane region" description="Helical" evidence="1">
    <location>
        <begin position="118"/>
        <end position="135"/>
    </location>
</feature>
<evidence type="ECO:0000256" key="1">
    <source>
        <dbReference type="SAM" id="Phobius"/>
    </source>
</evidence>
<dbReference type="OrthoDB" id="1450277at2"/>
<keyword evidence="1" id="KW-1133">Transmembrane helix</keyword>
<reference evidence="3" key="1">
    <citation type="submission" date="2017-02" db="EMBL/GenBank/DDBJ databases">
        <authorList>
            <person name="Varghese N."/>
            <person name="Submissions S."/>
        </authorList>
    </citation>
    <scope>NUCLEOTIDE SEQUENCE [LARGE SCALE GENOMIC DNA]</scope>
    <source>
        <strain evidence="3">DSM 23546</strain>
    </source>
</reference>
<protein>
    <submittedName>
        <fullName evidence="2">Uncharacterized protein</fullName>
    </submittedName>
</protein>
<evidence type="ECO:0000313" key="2">
    <source>
        <dbReference type="EMBL" id="SKB25166.1"/>
    </source>
</evidence>
<accession>A0A1T4ZR63</accession>
<dbReference type="Proteomes" id="UP000190339">
    <property type="component" value="Unassembled WGS sequence"/>
</dbReference>
<sequence length="158" mass="18598">MKFFSSIKPNTEFFTVNIGIDDVKNILGENGKVFYLKWQSEVEFIISLNFSFGSDLLFDTNYSNTKSDIIFTGNLIKINGSKTNIVLEPKRNYWLFMLLITPVLMLIIELSMNLGIPIPFYFIFPFVYIVLFFIINSENKRLIKKFEEYLHQKINHNK</sequence>
<organism evidence="2 3">
    <name type="scientific">Maribacter arcticus</name>
    <dbReference type="NCBI Taxonomy" id="561365"/>
    <lineage>
        <taxon>Bacteria</taxon>
        <taxon>Pseudomonadati</taxon>
        <taxon>Bacteroidota</taxon>
        <taxon>Flavobacteriia</taxon>
        <taxon>Flavobacteriales</taxon>
        <taxon>Flavobacteriaceae</taxon>
        <taxon>Maribacter</taxon>
    </lineage>
</organism>
<dbReference type="EMBL" id="FUYL01000001">
    <property type="protein sequence ID" value="SKB25166.1"/>
    <property type="molecule type" value="Genomic_DNA"/>
</dbReference>
<name>A0A1T4ZR63_9FLAO</name>
<feature type="transmembrane region" description="Helical" evidence="1">
    <location>
        <begin position="93"/>
        <end position="112"/>
    </location>
</feature>
<dbReference type="RefSeq" id="WP_079510495.1">
    <property type="nucleotide sequence ID" value="NZ_FUYL01000001.1"/>
</dbReference>
<dbReference type="STRING" id="561365.SAMN05660866_00158"/>